<gene>
    <name evidence="6" type="ORF">KB874_07065</name>
</gene>
<feature type="domain" description="Carrier" evidence="5">
    <location>
        <begin position="508"/>
        <end position="583"/>
    </location>
</feature>
<evidence type="ECO:0000256" key="2">
    <source>
        <dbReference type="ARBA" id="ARBA00022450"/>
    </source>
</evidence>
<proteinExistence type="inferred from homology"/>
<evidence type="ECO:0000259" key="5">
    <source>
        <dbReference type="PROSITE" id="PS50075"/>
    </source>
</evidence>
<dbReference type="Pfam" id="PF00501">
    <property type="entry name" value="AMP-binding"/>
    <property type="match status" value="1"/>
</dbReference>
<dbReference type="InterPro" id="IPR045851">
    <property type="entry name" value="AMP-bd_C_sf"/>
</dbReference>
<dbReference type="Gene3D" id="3.40.50.12780">
    <property type="entry name" value="N-terminal domain of ligase-like"/>
    <property type="match status" value="1"/>
</dbReference>
<dbReference type="InterPro" id="IPR009081">
    <property type="entry name" value="PP-bd_ACP"/>
</dbReference>
<dbReference type="PROSITE" id="PS50075">
    <property type="entry name" value="CARRIER"/>
    <property type="match status" value="1"/>
</dbReference>
<keyword evidence="4" id="KW-0436">Ligase</keyword>
<protein>
    <submittedName>
        <fullName evidence="6">Non-ribosomal peptide synthetase</fullName>
    </submittedName>
</protein>
<dbReference type="Gene3D" id="3.30.300.30">
    <property type="match status" value="1"/>
</dbReference>
<evidence type="ECO:0000256" key="1">
    <source>
        <dbReference type="ARBA" id="ARBA00006432"/>
    </source>
</evidence>
<accession>A0A8J7WAD3</accession>
<dbReference type="PANTHER" id="PTHR43201:SF5">
    <property type="entry name" value="MEDIUM-CHAIN ACYL-COA LIGASE ACSF2, MITOCHONDRIAL"/>
    <property type="match status" value="1"/>
</dbReference>
<dbReference type="InterPro" id="IPR042099">
    <property type="entry name" value="ANL_N_sf"/>
</dbReference>
<dbReference type="Gene3D" id="1.10.1200.10">
    <property type="entry name" value="ACP-like"/>
    <property type="match status" value="1"/>
</dbReference>
<dbReference type="PANTHER" id="PTHR43201">
    <property type="entry name" value="ACYL-COA SYNTHETASE"/>
    <property type="match status" value="1"/>
</dbReference>
<reference evidence="6" key="1">
    <citation type="submission" date="2021-04" db="EMBL/GenBank/DDBJ databases">
        <authorList>
            <person name="Yoon J."/>
        </authorList>
    </citation>
    <scope>NUCLEOTIDE SEQUENCE</scope>
    <source>
        <strain evidence="6">KMU-90</strain>
    </source>
</reference>
<comment type="similarity">
    <text evidence="1">Belongs to the ATP-dependent AMP-binding enzyme family.</text>
</comment>
<dbReference type="GO" id="GO:0031177">
    <property type="term" value="F:phosphopantetheine binding"/>
    <property type="evidence" value="ECO:0007669"/>
    <property type="project" value="InterPro"/>
</dbReference>
<evidence type="ECO:0000256" key="4">
    <source>
        <dbReference type="ARBA" id="ARBA00022598"/>
    </source>
</evidence>
<dbReference type="InterPro" id="IPR036736">
    <property type="entry name" value="ACP-like_sf"/>
</dbReference>
<dbReference type="InterPro" id="IPR020806">
    <property type="entry name" value="PKS_PP-bd"/>
</dbReference>
<dbReference type="InterPro" id="IPR000873">
    <property type="entry name" value="AMP-dep_synth/lig_dom"/>
</dbReference>
<evidence type="ECO:0000256" key="3">
    <source>
        <dbReference type="ARBA" id="ARBA00022553"/>
    </source>
</evidence>
<dbReference type="Pfam" id="PF00550">
    <property type="entry name" value="PP-binding"/>
    <property type="match status" value="1"/>
</dbReference>
<sequence length="606" mass="63393">MESLERAIAAASRANGPRIALVDATTGSEVSFEQIDSNAASIDAGLERLGVGREAVVALFSGHAIASALLFPAIAAHRWVAPIPAAATAAETRALLTALRPAAIVATPEAAPLARERAGGIPCIVVTAEAGRPISLTGPLDDPLPTAQGRRLGGSGVVLTTSGTTGSPKLVALDGWRLVCGARNVSASLGLTAADIGIEIMPLHHVHGLVAGLLAPLLAGARTIVRPDPEPLAFLRTAAASGASWYTAVPTMHRAIHEAARAHPDLASNCRLRAIRSSSSALPRRLRDRLREAFDCPVVEAYGMTEASHQICAQRPDEPAPHGSLGRPAPGTLRIVDGAGMERSKGAAGRVQVRGPSVIDGYLDNPEANAATFADSWMNTGDTGRIDTDGTLTLVGRDKEIVKRGGAQVAPMEIEEALLDQPGVAEAIAFAVAHPTLGQDLAAAVVIDAAAPADTRRLRAALFDVLSAYKVPSRILRVDEIPKGPTGKPRRLDMERLLSAELKNAFSPPETPVEAVLVALFAETLGRDEFGRDDDFFLAGGDSLSGTTIVLQLNALFDVSLSAETLFRFPTPVELAAHLETIDSARITARVEALARHLPPRHGTQV</sequence>
<dbReference type="SUPFAM" id="SSF47336">
    <property type="entry name" value="ACP-like"/>
    <property type="match status" value="1"/>
</dbReference>
<dbReference type="EMBL" id="JAGTUU010000002">
    <property type="protein sequence ID" value="MBS0123892.1"/>
    <property type="molecule type" value="Genomic_DNA"/>
</dbReference>
<dbReference type="PROSITE" id="PS00455">
    <property type="entry name" value="AMP_BINDING"/>
    <property type="match status" value="1"/>
</dbReference>
<dbReference type="RefSeq" id="WP_212535839.1">
    <property type="nucleotide sequence ID" value="NZ_JAGTUU010000002.1"/>
</dbReference>
<keyword evidence="7" id="KW-1185">Reference proteome</keyword>
<evidence type="ECO:0000313" key="7">
    <source>
        <dbReference type="Proteomes" id="UP000681356"/>
    </source>
</evidence>
<dbReference type="Pfam" id="PF13193">
    <property type="entry name" value="AMP-binding_C"/>
    <property type="match status" value="1"/>
</dbReference>
<dbReference type="SUPFAM" id="SSF56801">
    <property type="entry name" value="Acetyl-CoA synthetase-like"/>
    <property type="match status" value="1"/>
</dbReference>
<dbReference type="InterPro" id="IPR025110">
    <property type="entry name" value="AMP-bd_C"/>
</dbReference>
<keyword evidence="2" id="KW-0596">Phosphopantetheine</keyword>
<dbReference type="GO" id="GO:0006631">
    <property type="term" value="P:fatty acid metabolic process"/>
    <property type="evidence" value="ECO:0007669"/>
    <property type="project" value="TreeGrafter"/>
</dbReference>
<keyword evidence="3" id="KW-0597">Phosphoprotein</keyword>
<comment type="caution">
    <text evidence="6">The sequence shown here is derived from an EMBL/GenBank/DDBJ whole genome shotgun (WGS) entry which is preliminary data.</text>
</comment>
<dbReference type="InterPro" id="IPR020845">
    <property type="entry name" value="AMP-binding_CS"/>
</dbReference>
<dbReference type="SMART" id="SM00823">
    <property type="entry name" value="PKS_PP"/>
    <property type="match status" value="1"/>
</dbReference>
<evidence type="ECO:0000313" key="6">
    <source>
        <dbReference type="EMBL" id="MBS0123892.1"/>
    </source>
</evidence>
<dbReference type="Proteomes" id="UP000681356">
    <property type="component" value="Unassembled WGS sequence"/>
</dbReference>
<name>A0A8J7WAD3_9RHOB</name>
<organism evidence="6 7">
    <name type="scientific">Thetidibacter halocola</name>
    <dbReference type="NCBI Taxonomy" id="2827239"/>
    <lineage>
        <taxon>Bacteria</taxon>
        <taxon>Pseudomonadati</taxon>
        <taxon>Pseudomonadota</taxon>
        <taxon>Alphaproteobacteria</taxon>
        <taxon>Rhodobacterales</taxon>
        <taxon>Roseobacteraceae</taxon>
        <taxon>Thetidibacter</taxon>
    </lineage>
</organism>
<dbReference type="GO" id="GO:0031956">
    <property type="term" value="F:medium-chain fatty acid-CoA ligase activity"/>
    <property type="evidence" value="ECO:0007669"/>
    <property type="project" value="TreeGrafter"/>
</dbReference>
<dbReference type="AlphaFoldDB" id="A0A8J7WAD3"/>